<dbReference type="PANTHER" id="PTHR43156:SF2">
    <property type="entry name" value="STAGE II SPORULATION PROTEIN E"/>
    <property type="match status" value="1"/>
</dbReference>
<dbReference type="Pfam" id="PF07228">
    <property type="entry name" value="SpoIIE"/>
    <property type="match status" value="1"/>
</dbReference>
<dbReference type="SUPFAM" id="SSF81606">
    <property type="entry name" value="PP2C-like"/>
    <property type="match status" value="1"/>
</dbReference>
<feature type="compositionally biased region" description="Low complexity" evidence="2">
    <location>
        <begin position="143"/>
        <end position="173"/>
    </location>
</feature>
<dbReference type="RefSeq" id="WP_367637279.1">
    <property type="nucleotide sequence ID" value="NZ_JBFNQN010000004.1"/>
</dbReference>
<dbReference type="InterPro" id="IPR001932">
    <property type="entry name" value="PPM-type_phosphatase-like_dom"/>
</dbReference>
<proteinExistence type="predicted"/>
<feature type="compositionally biased region" description="Basic and acidic residues" evidence="2">
    <location>
        <begin position="174"/>
        <end position="183"/>
    </location>
</feature>
<dbReference type="SMART" id="SM00331">
    <property type="entry name" value="PP2C_SIG"/>
    <property type="match status" value="1"/>
</dbReference>
<dbReference type="Gene3D" id="3.30.450.40">
    <property type="match status" value="2"/>
</dbReference>
<dbReference type="InterPro" id="IPR003594">
    <property type="entry name" value="HATPase_dom"/>
</dbReference>
<dbReference type="SMART" id="SM00065">
    <property type="entry name" value="GAF"/>
    <property type="match status" value="2"/>
</dbReference>
<feature type="region of interest" description="Disordered" evidence="2">
    <location>
        <begin position="121"/>
        <end position="212"/>
    </location>
</feature>
<evidence type="ECO:0000259" key="4">
    <source>
        <dbReference type="SMART" id="SM00331"/>
    </source>
</evidence>
<dbReference type="Gene3D" id="3.30.565.10">
    <property type="entry name" value="Histidine kinase-like ATPase, C-terminal domain"/>
    <property type="match status" value="1"/>
</dbReference>
<accession>A0ABV3P4K9</accession>
<dbReference type="InterPro" id="IPR003018">
    <property type="entry name" value="GAF"/>
</dbReference>
<sequence length="884" mass="94426">MKWPAAVMLPPEPDAVLDRFASLAASTLRSPMAVLSLLSSDREIVLPGASGMPAPWQQERVMAWAHSLCRHAAASAELVVVDDVRTDPHAQDYREAVGHFGVGAWIAAPLRFSSDFTRLFTTDEADTPGGRTSPRPPPGASPGPGTASSGRSGAGPTDAGTTAEADTVATDDVSVGREREQDRLLQTLDNLWSDTEPGYGTPEEDQHPDGGGEPVVWGVLCVMDTVARRWSERDRELLQDLTAAAAAELRSRVLTSRAVAAERQMATALAASTAVHTRSQLLLSLSRGLSQAETVVDVSDILTALLRGQLGVDHFGLLIHEVEQRQARYVDMSTFPPGTDPAWAQFDLRTATAPAARAVADGVSFFCDDRDAVLATDPQLAAQGVWDFPGAVVIVPLLAGVRHRGQRTLGALVLVWPTPRDTSDPADQALWTALADYTAQTLARVVNATQRRAGAEQLQRSMLTALPEPDHLEIRARYVPAARGEEVGGDWYDAVLSPDGATTLVIGDVTGHDMAAAAQMGQLRSVLRTLVDAFDESPAALLDRLEPANQRLGVHALATAVVARIEQDPDQDVAAGGRGWRRLRWSNAGHPCPVLLHRDGRTEALQTDNDLLLGLNTGHPRHDHVHDLPPGSLLLLYTDGLVEHRGRSLDDGLAELRRVLSQHADVPVTDLLDVLQRELIGPDPEDDCAVLAIRMHPEDRPRPAEAGPQHTDIPPVQQTADSPPFPAAGQVPEPSAPGREPHGDDPAPAGTVGGLDARSTELVLDPDPAAVARARFFVHDFCCRLPACGDICDTLQLLVSEVVTNAFLHGRSQARLQVTATATSLRLEVSDDNSALPALSAADPDALGGRGLALIEALTSAWGVREDPVGKTVWLELTNEAEEG</sequence>
<comment type="caution">
    <text evidence="5">The sequence shown here is derived from an EMBL/GenBank/DDBJ whole genome shotgun (WGS) entry which is preliminary data.</text>
</comment>
<protein>
    <submittedName>
        <fullName evidence="5">SpoIIE family protein phosphatase</fullName>
    </submittedName>
</protein>
<feature type="domain" description="GAF" evidence="3">
    <location>
        <begin position="12"/>
        <end position="259"/>
    </location>
</feature>
<evidence type="ECO:0000256" key="2">
    <source>
        <dbReference type="SAM" id="MobiDB-lite"/>
    </source>
</evidence>
<keyword evidence="6" id="KW-1185">Reference proteome</keyword>
<dbReference type="EMBL" id="JBFNQN010000004">
    <property type="protein sequence ID" value="MEW9264541.1"/>
    <property type="molecule type" value="Genomic_DNA"/>
</dbReference>
<dbReference type="InterPro" id="IPR052016">
    <property type="entry name" value="Bact_Sigma-Reg"/>
</dbReference>
<dbReference type="InterPro" id="IPR036457">
    <property type="entry name" value="PPM-type-like_dom_sf"/>
</dbReference>
<dbReference type="Proteomes" id="UP001555826">
    <property type="component" value="Unassembled WGS sequence"/>
</dbReference>
<gene>
    <name evidence="5" type="ORF">AB1207_07270</name>
</gene>
<dbReference type="InterPro" id="IPR036890">
    <property type="entry name" value="HATPase_C_sf"/>
</dbReference>
<organism evidence="5 6">
    <name type="scientific">Kineococcus endophyticus</name>
    <dbReference type="NCBI Taxonomy" id="1181883"/>
    <lineage>
        <taxon>Bacteria</taxon>
        <taxon>Bacillati</taxon>
        <taxon>Actinomycetota</taxon>
        <taxon>Actinomycetes</taxon>
        <taxon>Kineosporiales</taxon>
        <taxon>Kineosporiaceae</taxon>
        <taxon>Kineococcus</taxon>
    </lineage>
</organism>
<evidence type="ECO:0000313" key="6">
    <source>
        <dbReference type="Proteomes" id="UP001555826"/>
    </source>
</evidence>
<dbReference type="SUPFAM" id="SSF55781">
    <property type="entry name" value="GAF domain-like"/>
    <property type="match status" value="3"/>
</dbReference>
<name>A0ABV3P4K9_9ACTN</name>
<dbReference type="InterPro" id="IPR029016">
    <property type="entry name" value="GAF-like_dom_sf"/>
</dbReference>
<evidence type="ECO:0000256" key="1">
    <source>
        <dbReference type="ARBA" id="ARBA00022801"/>
    </source>
</evidence>
<evidence type="ECO:0000313" key="5">
    <source>
        <dbReference type="EMBL" id="MEW9264541.1"/>
    </source>
</evidence>
<feature type="domain" description="PPM-type phosphatase" evidence="4">
    <location>
        <begin position="469"/>
        <end position="695"/>
    </location>
</feature>
<evidence type="ECO:0000259" key="3">
    <source>
        <dbReference type="SMART" id="SM00065"/>
    </source>
</evidence>
<dbReference type="Gene3D" id="3.60.40.10">
    <property type="entry name" value="PPM-type phosphatase domain"/>
    <property type="match status" value="1"/>
</dbReference>
<feature type="domain" description="GAF" evidence="3">
    <location>
        <begin position="294"/>
        <end position="452"/>
    </location>
</feature>
<feature type="region of interest" description="Disordered" evidence="2">
    <location>
        <begin position="699"/>
        <end position="754"/>
    </location>
</feature>
<dbReference type="Pfam" id="PF13581">
    <property type="entry name" value="HATPase_c_2"/>
    <property type="match status" value="1"/>
</dbReference>
<dbReference type="PANTHER" id="PTHR43156">
    <property type="entry name" value="STAGE II SPORULATION PROTEIN E-RELATED"/>
    <property type="match status" value="1"/>
</dbReference>
<dbReference type="CDD" id="cd16936">
    <property type="entry name" value="HATPase_RsbW-like"/>
    <property type="match status" value="1"/>
</dbReference>
<keyword evidence="1" id="KW-0378">Hydrolase</keyword>
<reference evidence="5 6" key="1">
    <citation type="submission" date="2024-07" db="EMBL/GenBank/DDBJ databases">
        <authorList>
            <person name="Thanompreechachai J."/>
            <person name="Duangmal K."/>
        </authorList>
    </citation>
    <scope>NUCLEOTIDE SEQUENCE [LARGE SCALE GENOMIC DNA]</scope>
    <source>
        <strain evidence="5 6">KCTC 19886</strain>
    </source>
</reference>
<dbReference type="Pfam" id="PF01590">
    <property type="entry name" value="GAF"/>
    <property type="match status" value="1"/>
</dbReference>